<dbReference type="RefSeq" id="WP_419192039.1">
    <property type="nucleotide sequence ID" value="NZ_CP036287.1"/>
</dbReference>
<evidence type="ECO:0000259" key="8">
    <source>
        <dbReference type="Pfam" id="PF06241"/>
    </source>
</evidence>
<evidence type="ECO:0000256" key="5">
    <source>
        <dbReference type="ARBA" id="ARBA00023065"/>
    </source>
</evidence>
<evidence type="ECO:0000256" key="1">
    <source>
        <dbReference type="ARBA" id="ARBA00004127"/>
    </source>
</evidence>
<dbReference type="Gene3D" id="3.40.50.720">
    <property type="entry name" value="NAD(P)-binding Rossmann-like Domain"/>
    <property type="match status" value="2"/>
</dbReference>
<feature type="transmembrane region" description="Helical" evidence="7">
    <location>
        <begin position="76"/>
        <end position="100"/>
    </location>
</feature>
<evidence type="ECO:0000256" key="3">
    <source>
        <dbReference type="ARBA" id="ARBA00022692"/>
    </source>
</evidence>
<sequence>MTANLLRRSRFLLERWIQRGILHQLMVMICLVVAVAGLGGTVAWLTTPQFEGPGDAIWWAFLRLTDPGYLGDDEGLTLRVISTTVTVLGYVLFMGSLIAIMTQWLSTTMRQLESGLTPISMRDHMVVLGWSNRTPEIVLQLLNAQGRLKRFLESADASRLRIVIQVEEVDAVLRQELRDHLGEHWNRSQIFMRSGSPLQPDHLERLDLRRASVILVPGADFDSGGSDGSDTRVVKTLLTMSGLLRDVPADDRPSVVAEIFDPFKANLARNAFEGDVEVISSDRTISRLLSQSVRHRSLAQVLFGLLAHRRGNSIYLRSFPQLAGQRPSDLLESFPTAVVLGLVRGEGAERRAHLDPPGTEELRRDDLLLLLAPSYDAGAPRVVASTQPRTEVRTHAPRPSSTRRTHRILVLGWSHKLGALAEELGQSSARDFEVTVMSRVPVEERERWLARVAFDSERVRIVQLDGDYALESDLLEVDLDSFDNITMIASDWMDSSEDADARTILGYVLLRSHLDHMEDPPEVLVELLDPDNVHLFHRQHDEYLVTPQVLSYLIAHVALRPELHCAYDALLCAGGTEINLQSAAEFGLVGERVDFALVQRRAREAGMTALGLLIGDGAPQLNPDRSRTWELAAEDQLILLSTDQATR</sequence>
<evidence type="ECO:0000256" key="7">
    <source>
        <dbReference type="SAM" id="Phobius"/>
    </source>
</evidence>
<dbReference type="PANTHER" id="PTHR31563">
    <property type="entry name" value="ION CHANNEL POLLUX-RELATED"/>
    <property type="match status" value="1"/>
</dbReference>
<dbReference type="EMBL" id="CP036287">
    <property type="protein sequence ID" value="QDU65343.1"/>
    <property type="molecule type" value="Genomic_DNA"/>
</dbReference>
<proteinExistence type="predicted"/>
<gene>
    <name evidence="9" type="ORF">Pla133_04080</name>
</gene>
<dbReference type="KEGG" id="pbap:Pla133_04080"/>
<keyword evidence="6 7" id="KW-0472">Membrane</keyword>
<dbReference type="GO" id="GO:0006811">
    <property type="term" value="P:monoatomic ion transport"/>
    <property type="evidence" value="ECO:0007669"/>
    <property type="project" value="UniProtKB-KW"/>
</dbReference>
<dbReference type="InterPro" id="IPR010420">
    <property type="entry name" value="CASTOR/POLLUX/SYM8_dom"/>
</dbReference>
<reference evidence="9 10" key="1">
    <citation type="submission" date="2019-02" db="EMBL/GenBank/DDBJ databases">
        <title>Deep-cultivation of Planctomycetes and their phenomic and genomic characterization uncovers novel biology.</title>
        <authorList>
            <person name="Wiegand S."/>
            <person name="Jogler M."/>
            <person name="Boedeker C."/>
            <person name="Pinto D."/>
            <person name="Vollmers J."/>
            <person name="Rivas-Marin E."/>
            <person name="Kohn T."/>
            <person name="Peeters S.H."/>
            <person name="Heuer A."/>
            <person name="Rast P."/>
            <person name="Oberbeckmann S."/>
            <person name="Bunk B."/>
            <person name="Jeske O."/>
            <person name="Meyerdierks A."/>
            <person name="Storesund J.E."/>
            <person name="Kallscheuer N."/>
            <person name="Luecker S."/>
            <person name="Lage O.M."/>
            <person name="Pohl T."/>
            <person name="Merkel B.J."/>
            <person name="Hornburger P."/>
            <person name="Mueller R.-W."/>
            <person name="Bruemmer F."/>
            <person name="Labrenz M."/>
            <person name="Spormann A.M."/>
            <person name="Op den Camp H."/>
            <person name="Overmann J."/>
            <person name="Amann R."/>
            <person name="Jetten M.S.M."/>
            <person name="Mascher T."/>
            <person name="Medema M.H."/>
            <person name="Devos D.P."/>
            <person name="Kaster A.-K."/>
            <person name="Ovreas L."/>
            <person name="Rohde M."/>
            <person name="Galperin M.Y."/>
            <person name="Jogler C."/>
        </authorList>
    </citation>
    <scope>NUCLEOTIDE SEQUENCE [LARGE SCALE GENOMIC DNA]</scope>
    <source>
        <strain evidence="9 10">Pla133</strain>
    </source>
</reference>
<feature type="domain" description="CASTOR/POLLUX/SYM8 ion channel conserved" evidence="8">
    <location>
        <begin position="284"/>
        <end position="381"/>
    </location>
</feature>
<evidence type="ECO:0000256" key="2">
    <source>
        <dbReference type="ARBA" id="ARBA00022448"/>
    </source>
</evidence>
<evidence type="ECO:0000256" key="4">
    <source>
        <dbReference type="ARBA" id="ARBA00022989"/>
    </source>
</evidence>
<evidence type="ECO:0000313" key="9">
    <source>
        <dbReference type="EMBL" id="QDU65343.1"/>
    </source>
</evidence>
<dbReference type="GO" id="GO:0012505">
    <property type="term" value="C:endomembrane system"/>
    <property type="evidence" value="ECO:0007669"/>
    <property type="project" value="UniProtKB-SubCell"/>
</dbReference>
<protein>
    <recommendedName>
        <fullName evidence="8">CASTOR/POLLUX/SYM8 ion channel conserved domain-containing protein</fullName>
    </recommendedName>
</protein>
<keyword evidence="10" id="KW-1185">Reference proteome</keyword>
<dbReference type="Pfam" id="PF06241">
    <property type="entry name" value="Castor_Poll_mid"/>
    <property type="match status" value="1"/>
</dbReference>
<dbReference type="InterPro" id="IPR044849">
    <property type="entry name" value="CASTOR/POLLUX/SYM8-like"/>
</dbReference>
<keyword evidence="2" id="KW-0813">Transport</keyword>
<name>A0A518BEN1_9BACT</name>
<organism evidence="9 10">
    <name type="scientific">Engelhardtia mirabilis</name>
    <dbReference type="NCBI Taxonomy" id="2528011"/>
    <lineage>
        <taxon>Bacteria</taxon>
        <taxon>Pseudomonadati</taxon>
        <taxon>Planctomycetota</taxon>
        <taxon>Planctomycetia</taxon>
        <taxon>Planctomycetia incertae sedis</taxon>
        <taxon>Engelhardtia</taxon>
    </lineage>
</organism>
<keyword evidence="3 7" id="KW-0812">Transmembrane</keyword>
<dbReference type="Proteomes" id="UP000316921">
    <property type="component" value="Chromosome"/>
</dbReference>
<feature type="transmembrane region" description="Helical" evidence="7">
    <location>
        <begin position="21"/>
        <end position="45"/>
    </location>
</feature>
<evidence type="ECO:0000256" key="6">
    <source>
        <dbReference type="ARBA" id="ARBA00023136"/>
    </source>
</evidence>
<dbReference type="PANTHER" id="PTHR31563:SF10">
    <property type="entry name" value="ION CHANNEL POLLUX-RELATED"/>
    <property type="match status" value="1"/>
</dbReference>
<dbReference type="AlphaFoldDB" id="A0A518BEN1"/>
<keyword evidence="4 7" id="KW-1133">Transmembrane helix</keyword>
<keyword evidence="5" id="KW-0406">Ion transport</keyword>
<accession>A0A518BEN1</accession>
<comment type="subcellular location">
    <subcellularLocation>
        <location evidence="1">Endomembrane system</location>
        <topology evidence="1">Multi-pass membrane protein</topology>
    </subcellularLocation>
</comment>
<evidence type="ECO:0000313" key="10">
    <source>
        <dbReference type="Proteomes" id="UP000316921"/>
    </source>
</evidence>